<name>A0AAV9PPX4_9PEZI</name>
<dbReference type="Proteomes" id="UP001337655">
    <property type="component" value="Unassembled WGS sequence"/>
</dbReference>
<accession>A0AAV9PPX4</accession>
<dbReference type="AlphaFoldDB" id="A0AAV9PPX4"/>
<proteinExistence type="predicted"/>
<sequence>MRSRKRHFSLPYRGLTALQNNSGLWVCNDQDADITVNMYVWVSSVAETILLSCSEDEGPVSGRLYADDQGGYNVNVGFCDATDPEDVGPSAYADDWPGPVGTPTLQCDDGGAEPCATTVNPWDVEGSGAA</sequence>
<evidence type="ECO:0000313" key="2">
    <source>
        <dbReference type="Proteomes" id="UP001337655"/>
    </source>
</evidence>
<organism evidence="1 2">
    <name type="scientific">Saxophila tyrrhenica</name>
    <dbReference type="NCBI Taxonomy" id="1690608"/>
    <lineage>
        <taxon>Eukaryota</taxon>
        <taxon>Fungi</taxon>
        <taxon>Dikarya</taxon>
        <taxon>Ascomycota</taxon>
        <taxon>Pezizomycotina</taxon>
        <taxon>Dothideomycetes</taxon>
        <taxon>Dothideomycetidae</taxon>
        <taxon>Mycosphaerellales</taxon>
        <taxon>Extremaceae</taxon>
        <taxon>Saxophila</taxon>
    </lineage>
</organism>
<reference evidence="1 2" key="1">
    <citation type="submission" date="2023-08" db="EMBL/GenBank/DDBJ databases">
        <title>Black Yeasts Isolated from many extreme environments.</title>
        <authorList>
            <person name="Coleine C."/>
            <person name="Stajich J.E."/>
            <person name="Selbmann L."/>
        </authorList>
    </citation>
    <scope>NUCLEOTIDE SEQUENCE [LARGE SCALE GENOMIC DNA]</scope>
    <source>
        <strain evidence="1 2">CCFEE 5935</strain>
    </source>
</reference>
<gene>
    <name evidence="1" type="ORF">LTR77_000669</name>
</gene>
<evidence type="ECO:0000313" key="1">
    <source>
        <dbReference type="EMBL" id="KAK5175530.1"/>
    </source>
</evidence>
<comment type="caution">
    <text evidence="1">The sequence shown here is derived from an EMBL/GenBank/DDBJ whole genome shotgun (WGS) entry which is preliminary data.</text>
</comment>
<dbReference type="RefSeq" id="XP_064664168.1">
    <property type="nucleotide sequence ID" value="XM_064797934.1"/>
</dbReference>
<protein>
    <submittedName>
        <fullName evidence="1">Uncharacterized protein</fullName>
    </submittedName>
</protein>
<dbReference type="GeneID" id="89922019"/>
<dbReference type="EMBL" id="JAVRRT010000001">
    <property type="protein sequence ID" value="KAK5175530.1"/>
    <property type="molecule type" value="Genomic_DNA"/>
</dbReference>
<keyword evidence="2" id="KW-1185">Reference proteome</keyword>